<sequence>MTTINEMFRNRIGFPPDEPINFDHLDKVLEKTALALPFENVRVMNDSITDISEESLKEKILESNEGGLCYDLNSILYLFLSNNGFNVTLIRGVVYNQTQQKWSDTGRTHAAILLYKKGRRYIVDTGFGSNLPLKPVPLSGETVSSRNGEFRIEKEASNHGNYCLYMKRKHKDEEWKKGYAFDPADTVTNLSDLNEMQRIIVSHPASGFNKQLLITKLTHNGSATLAGNLLTTWADGKMKKEEVDENRVKELAKDVFGLNLL</sequence>
<dbReference type="Gene3D" id="3.30.2140.20">
    <property type="match status" value="1"/>
</dbReference>
<dbReference type="AlphaFoldDB" id="A0A417Z0N6"/>
<dbReference type="InterPro" id="IPR001447">
    <property type="entry name" value="Arylamine_N-AcTrfase"/>
</dbReference>
<proteinExistence type="inferred from homology"/>
<dbReference type="InterPro" id="IPR038765">
    <property type="entry name" value="Papain-like_cys_pep_sf"/>
</dbReference>
<comment type="caution">
    <text evidence="3">The sequence shown here is derived from an EMBL/GenBank/DDBJ whole genome shotgun (WGS) entry which is preliminary data.</text>
</comment>
<dbReference type="SUPFAM" id="SSF54001">
    <property type="entry name" value="Cysteine proteinases"/>
    <property type="match status" value="1"/>
</dbReference>
<keyword evidence="3" id="KW-0808">Transferase</keyword>
<dbReference type="PANTHER" id="PTHR11786:SF0">
    <property type="entry name" value="ARYLAMINE N-ACETYLTRANSFERASE 4-RELATED"/>
    <property type="match status" value="1"/>
</dbReference>
<reference evidence="3 4" key="1">
    <citation type="journal article" date="2017" name="Int. J. Syst. Evol. Microbiol.">
        <title>Bacillus notoginsengisoli sp. nov., a novel bacterium isolated from the rhizosphere of Panax notoginseng.</title>
        <authorList>
            <person name="Zhang M.Y."/>
            <person name="Cheng J."/>
            <person name="Cai Y."/>
            <person name="Zhang T.Y."/>
            <person name="Wu Y.Y."/>
            <person name="Manikprabhu D."/>
            <person name="Li W.J."/>
            <person name="Zhang Y.X."/>
        </authorList>
    </citation>
    <scope>NUCLEOTIDE SEQUENCE [LARGE SCALE GENOMIC DNA]</scope>
    <source>
        <strain evidence="3 4">JCM 30743</strain>
    </source>
</reference>
<dbReference type="Pfam" id="PF00797">
    <property type="entry name" value="Acetyltransf_2"/>
    <property type="match status" value="1"/>
</dbReference>
<dbReference type="PRINTS" id="PR01543">
    <property type="entry name" value="ANATRNSFRASE"/>
</dbReference>
<organism evidence="3 4">
    <name type="scientific">Neobacillus notoginsengisoli</name>
    <dbReference type="NCBI Taxonomy" id="1578198"/>
    <lineage>
        <taxon>Bacteria</taxon>
        <taxon>Bacillati</taxon>
        <taxon>Bacillota</taxon>
        <taxon>Bacilli</taxon>
        <taxon>Bacillales</taxon>
        <taxon>Bacillaceae</taxon>
        <taxon>Neobacillus</taxon>
    </lineage>
</organism>
<dbReference type="InterPro" id="IPR053710">
    <property type="entry name" value="Arylamine_NAT_domain_sf"/>
</dbReference>
<evidence type="ECO:0000313" key="4">
    <source>
        <dbReference type="Proteomes" id="UP000284416"/>
    </source>
</evidence>
<protein>
    <submittedName>
        <fullName evidence="3">Arylamine N-acetyltransferase</fullName>
    </submittedName>
</protein>
<dbReference type="GO" id="GO:0016407">
    <property type="term" value="F:acetyltransferase activity"/>
    <property type="evidence" value="ECO:0007669"/>
    <property type="project" value="InterPro"/>
</dbReference>
<dbReference type="EMBL" id="QWEG01000001">
    <property type="protein sequence ID" value="RHW43534.1"/>
    <property type="molecule type" value="Genomic_DNA"/>
</dbReference>
<name>A0A417Z0N6_9BACI</name>
<dbReference type="OrthoDB" id="7181050at2"/>
<evidence type="ECO:0000256" key="1">
    <source>
        <dbReference type="ARBA" id="ARBA00006547"/>
    </source>
</evidence>
<accession>A0A417Z0N6</accession>
<comment type="similarity">
    <text evidence="1 2">Belongs to the arylamine N-acetyltransferase family.</text>
</comment>
<dbReference type="PANTHER" id="PTHR11786">
    <property type="entry name" value="N-HYDROXYARYLAMINE O-ACETYLTRANSFERASE"/>
    <property type="match status" value="1"/>
</dbReference>
<dbReference type="Proteomes" id="UP000284416">
    <property type="component" value="Unassembled WGS sequence"/>
</dbReference>
<gene>
    <name evidence="3" type="ORF">D1B31_02445</name>
</gene>
<dbReference type="RefSeq" id="WP_118919141.1">
    <property type="nucleotide sequence ID" value="NZ_QWEG01000001.1"/>
</dbReference>
<evidence type="ECO:0000256" key="2">
    <source>
        <dbReference type="RuleBase" id="RU003452"/>
    </source>
</evidence>
<evidence type="ECO:0000313" key="3">
    <source>
        <dbReference type="EMBL" id="RHW43534.1"/>
    </source>
</evidence>
<keyword evidence="4" id="KW-1185">Reference proteome</keyword>